<feature type="binding site" evidence="9">
    <location>
        <position position="61"/>
    </location>
    <ligand>
        <name>Mg(2+)</name>
        <dbReference type="ChEBI" id="CHEBI:18420"/>
    </ligand>
</feature>
<evidence type="ECO:0000313" key="10">
    <source>
        <dbReference type="EMBL" id="APW66364.1"/>
    </source>
</evidence>
<accession>A0A1P8KP26</accession>
<keyword evidence="6 9" id="KW-0067">ATP-binding</keyword>
<feature type="binding site" evidence="9">
    <location>
        <position position="122"/>
    </location>
    <ligand>
        <name>Mg(2+)</name>
        <dbReference type="ChEBI" id="CHEBI:18420"/>
    </ligand>
</feature>
<dbReference type="GO" id="GO:0004141">
    <property type="term" value="F:dethiobiotin synthase activity"/>
    <property type="evidence" value="ECO:0007669"/>
    <property type="project" value="UniProtKB-UniRule"/>
</dbReference>
<evidence type="ECO:0000313" key="11">
    <source>
        <dbReference type="Proteomes" id="UP000186074"/>
    </source>
</evidence>
<dbReference type="UniPathway" id="UPA00078">
    <property type="reaction ID" value="UER00161"/>
</dbReference>
<dbReference type="STRING" id="1850254.LPB137_11150"/>
<evidence type="ECO:0000256" key="8">
    <source>
        <dbReference type="ARBA" id="ARBA00047386"/>
    </source>
</evidence>
<dbReference type="SUPFAM" id="SSF52540">
    <property type="entry name" value="P-loop containing nucleoside triphosphate hydrolases"/>
    <property type="match status" value="1"/>
</dbReference>
<comment type="caution">
    <text evidence="9">Lacks conserved residue(s) required for the propagation of feature annotation.</text>
</comment>
<dbReference type="InterPro" id="IPR027417">
    <property type="entry name" value="P-loop_NTPase"/>
</dbReference>
<comment type="subunit">
    <text evidence="9">Homodimer.</text>
</comment>
<dbReference type="EMBL" id="CP019070">
    <property type="protein sequence ID" value="APW66364.1"/>
    <property type="molecule type" value="Genomic_DNA"/>
</dbReference>
<keyword evidence="3 9" id="KW-0479">Metal-binding</keyword>
<keyword evidence="4 9" id="KW-0547">Nucleotide-binding</keyword>
<dbReference type="GO" id="GO:0009102">
    <property type="term" value="P:biotin biosynthetic process"/>
    <property type="evidence" value="ECO:0007669"/>
    <property type="project" value="UniProtKB-UniRule"/>
</dbReference>
<dbReference type="NCBIfam" id="TIGR00347">
    <property type="entry name" value="bioD"/>
    <property type="match status" value="1"/>
</dbReference>
<evidence type="ECO:0000256" key="1">
    <source>
        <dbReference type="ARBA" id="ARBA00022490"/>
    </source>
</evidence>
<dbReference type="Proteomes" id="UP000186074">
    <property type="component" value="Chromosome"/>
</dbReference>
<keyword evidence="2 9" id="KW-0436">Ligase</keyword>
<protein>
    <recommendedName>
        <fullName evidence="9">ATP-dependent dethiobiotin synthetase BioD</fullName>
        <ecNumber evidence="9">6.3.3.3</ecNumber>
    </recommendedName>
    <alternativeName>
        <fullName evidence="9">DTB synthetase</fullName>
        <shortName evidence="9">DTBS</shortName>
    </alternativeName>
    <alternativeName>
        <fullName evidence="9">Dethiobiotin synthase</fullName>
    </alternativeName>
</protein>
<dbReference type="InterPro" id="IPR004472">
    <property type="entry name" value="DTB_synth_BioD"/>
</dbReference>
<evidence type="ECO:0000256" key="2">
    <source>
        <dbReference type="ARBA" id="ARBA00022598"/>
    </source>
</evidence>
<dbReference type="KEGG" id="alp:LPB137_11150"/>
<dbReference type="RefSeq" id="WP_076088055.1">
    <property type="nucleotide sequence ID" value="NZ_CP019070.1"/>
</dbReference>
<keyword evidence="5 9" id="KW-0093">Biotin biosynthesis</keyword>
<keyword evidence="1 9" id="KW-0963">Cytoplasm</keyword>
<evidence type="ECO:0000256" key="9">
    <source>
        <dbReference type="HAMAP-Rule" id="MF_00336"/>
    </source>
</evidence>
<feature type="binding site" evidence="9">
    <location>
        <begin position="122"/>
        <end position="125"/>
    </location>
    <ligand>
        <name>ATP</name>
        <dbReference type="ChEBI" id="CHEBI:30616"/>
    </ligand>
</feature>
<evidence type="ECO:0000256" key="5">
    <source>
        <dbReference type="ARBA" id="ARBA00022756"/>
    </source>
</evidence>
<feature type="binding site" evidence="9">
    <location>
        <position position="25"/>
    </location>
    <ligand>
        <name>Mg(2+)</name>
        <dbReference type="ChEBI" id="CHEBI:18420"/>
    </ligand>
</feature>
<dbReference type="EC" id="6.3.3.3" evidence="9"/>
<dbReference type="CDD" id="cd03109">
    <property type="entry name" value="DTBS"/>
    <property type="match status" value="1"/>
</dbReference>
<feature type="active site" evidence="9">
    <location>
        <position position="46"/>
    </location>
</feature>
<dbReference type="PANTHER" id="PTHR43210:SF2">
    <property type="entry name" value="ATP-DEPENDENT DETHIOBIOTIN SYNTHETASE BIOD 2"/>
    <property type="match status" value="1"/>
</dbReference>
<dbReference type="HAMAP" id="MF_00336">
    <property type="entry name" value="BioD"/>
    <property type="match status" value="1"/>
</dbReference>
<dbReference type="Pfam" id="PF13500">
    <property type="entry name" value="AAA_26"/>
    <property type="match status" value="1"/>
</dbReference>
<feature type="binding site" evidence="9">
    <location>
        <position position="50"/>
    </location>
    <ligand>
        <name>substrate</name>
    </ligand>
</feature>
<comment type="catalytic activity">
    <reaction evidence="8">
        <text>(7R,8S)-8-amino-7-(carboxyamino)nonanoate + ATP = (4R,5S)-dethiobiotin + ADP + phosphate + H(+)</text>
        <dbReference type="Rhea" id="RHEA:63684"/>
        <dbReference type="ChEBI" id="CHEBI:15378"/>
        <dbReference type="ChEBI" id="CHEBI:30616"/>
        <dbReference type="ChEBI" id="CHEBI:43474"/>
        <dbReference type="ChEBI" id="CHEBI:149470"/>
        <dbReference type="ChEBI" id="CHEBI:149473"/>
        <dbReference type="ChEBI" id="CHEBI:456216"/>
    </reaction>
</comment>
<evidence type="ECO:0000256" key="3">
    <source>
        <dbReference type="ARBA" id="ARBA00022723"/>
    </source>
</evidence>
<dbReference type="Gene3D" id="3.40.50.300">
    <property type="entry name" value="P-loop containing nucleotide triphosphate hydrolases"/>
    <property type="match status" value="1"/>
</dbReference>
<comment type="function">
    <text evidence="9">Catalyzes a mechanistically unusual reaction, the ATP-dependent insertion of CO2 between the N7 and N8 nitrogen atoms of 7,8-diaminopelargonic acid (DAPA, also called 7,8-diammoniononanoate) to form a ureido ring.</text>
</comment>
<reference evidence="10 11" key="1">
    <citation type="submission" date="2017-01" db="EMBL/GenBank/DDBJ databases">
        <title>Genome sequencing of Arcobacter sp. LPB0137.</title>
        <authorList>
            <person name="Lee G.-W."/>
            <person name="Yi H."/>
        </authorList>
    </citation>
    <scope>NUCLEOTIDE SEQUENCE [LARGE SCALE GENOMIC DNA]</scope>
    <source>
        <strain evidence="10 11">LPB0137</strain>
    </source>
</reference>
<keyword evidence="11" id="KW-1185">Reference proteome</keyword>
<comment type="catalytic activity">
    <reaction evidence="9">
        <text>(7R,8S)-7,8-diammoniononanoate + CO2 + ATP = (4R,5S)-dethiobiotin + ADP + phosphate + 3 H(+)</text>
        <dbReference type="Rhea" id="RHEA:15805"/>
        <dbReference type="ChEBI" id="CHEBI:15378"/>
        <dbReference type="ChEBI" id="CHEBI:16526"/>
        <dbReference type="ChEBI" id="CHEBI:30616"/>
        <dbReference type="ChEBI" id="CHEBI:43474"/>
        <dbReference type="ChEBI" id="CHEBI:149469"/>
        <dbReference type="ChEBI" id="CHEBI:149473"/>
        <dbReference type="ChEBI" id="CHEBI:456216"/>
        <dbReference type="EC" id="6.3.3.3"/>
    </reaction>
</comment>
<gene>
    <name evidence="9" type="primary">bioD</name>
    <name evidence="10" type="ORF">LPB137_11150</name>
</gene>
<dbReference type="GO" id="GO:0005524">
    <property type="term" value="F:ATP binding"/>
    <property type="evidence" value="ECO:0007669"/>
    <property type="project" value="UniProtKB-UniRule"/>
</dbReference>
<sequence length="210" mass="24067">MNKDINYYKNKSIFITATNTDVGKTYASEKFLRYFSRKGLKVGYFKPCETGVITQPIDGSKMLNLTKELNKDFKANINDVVPYQFKLPAAPYVAKEDTRISLEVLKQKQAYLQSMCDVLIIEGAGGLMVPLEANLFIIDLIKEFESQTILITPSKLGCINDTLLSIEALKNRNIDFEFFINLYQDKDSFKKVSEPFLKDHFKTLQFLDDL</sequence>
<comment type="similarity">
    <text evidence="9">Belongs to the dethiobiotin synthetase family.</text>
</comment>
<dbReference type="PIRSF" id="PIRSF006755">
    <property type="entry name" value="DTB_synth"/>
    <property type="match status" value="1"/>
</dbReference>
<dbReference type="OrthoDB" id="9802097at2"/>
<evidence type="ECO:0000256" key="7">
    <source>
        <dbReference type="ARBA" id="ARBA00022842"/>
    </source>
</evidence>
<dbReference type="AlphaFoldDB" id="A0A1P8KP26"/>
<evidence type="ECO:0000256" key="6">
    <source>
        <dbReference type="ARBA" id="ARBA00022840"/>
    </source>
</evidence>
<comment type="subcellular location">
    <subcellularLocation>
        <location evidence="9">Cytoplasm</location>
    </subcellularLocation>
</comment>
<dbReference type="PANTHER" id="PTHR43210">
    <property type="entry name" value="DETHIOBIOTIN SYNTHETASE"/>
    <property type="match status" value="1"/>
</dbReference>
<feature type="binding site" evidence="9">
    <location>
        <begin position="21"/>
        <end position="26"/>
    </location>
    <ligand>
        <name>ATP</name>
        <dbReference type="ChEBI" id="CHEBI:30616"/>
    </ligand>
</feature>
<name>A0A1P8KP26_9BACT</name>
<comment type="cofactor">
    <cofactor evidence="9">
        <name>Mg(2+)</name>
        <dbReference type="ChEBI" id="CHEBI:18420"/>
    </cofactor>
</comment>
<dbReference type="GO" id="GO:0000287">
    <property type="term" value="F:magnesium ion binding"/>
    <property type="evidence" value="ECO:0007669"/>
    <property type="project" value="UniProtKB-UniRule"/>
</dbReference>
<comment type="pathway">
    <text evidence="9">Cofactor biosynthesis; biotin biosynthesis; biotin from 7,8-diaminononanoate: step 1/2.</text>
</comment>
<keyword evidence="7 9" id="KW-0460">Magnesium</keyword>
<evidence type="ECO:0000256" key="4">
    <source>
        <dbReference type="ARBA" id="ARBA00022741"/>
    </source>
</evidence>
<dbReference type="GO" id="GO:0005829">
    <property type="term" value="C:cytosol"/>
    <property type="evidence" value="ECO:0007669"/>
    <property type="project" value="TreeGrafter"/>
</dbReference>
<proteinExistence type="inferred from homology"/>
<organism evidence="10 11">
    <name type="scientific">Poseidonibacter parvus</name>
    <dbReference type="NCBI Taxonomy" id="1850254"/>
    <lineage>
        <taxon>Bacteria</taxon>
        <taxon>Pseudomonadati</taxon>
        <taxon>Campylobacterota</taxon>
        <taxon>Epsilonproteobacteria</taxon>
        <taxon>Campylobacterales</taxon>
        <taxon>Arcobacteraceae</taxon>
        <taxon>Poseidonibacter</taxon>
    </lineage>
</organism>